<dbReference type="Pfam" id="PF02845">
    <property type="entry name" value="CUE"/>
    <property type="match status" value="1"/>
</dbReference>
<feature type="domain" description="CUE" evidence="3">
    <location>
        <begin position="63"/>
        <end position="105"/>
    </location>
</feature>
<dbReference type="GO" id="GO:0000839">
    <property type="term" value="C:Hrd1p ubiquitin ligase ERAD-L complex"/>
    <property type="evidence" value="ECO:0007669"/>
    <property type="project" value="EnsemblFungi"/>
</dbReference>
<dbReference type="HOGENOM" id="CLU_115919_0_0_1"/>
<feature type="compositionally biased region" description="Low complexity" evidence="1">
    <location>
        <begin position="113"/>
        <end position="130"/>
    </location>
</feature>
<dbReference type="Gene3D" id="1.10.8.10">
    <property type="entry name" value="DNA helicase RuvA subunit, C-terminal domain"/>
    <property type="match status" value="1"/>
</dbReference>
<dbReference type="GO" id="GO:1990389">
    <property type="term" value="C:CUE1-UBC7 ubiquitin-conjugating enzyme complex"/>
    <property type="evidence" value="ECO:0007669"/>
    <property type="project" value="EnsemblFungi"/>
</dbReference>
<dbReference type="KEGG" id="tbl:TBLA_0C03700"/>
<evidence type="ECO:0000256" key="1">
    <source>
        <dbReference type="SAM" id="MobiDB-lite"/>
    </source>
</evidence>
<dbReference type="FunCoup" id="I2H1C1">
    <property type="interactions" value="117"/>
</dbReference>
<keyword evidence="2" id="KW-0812">Transmembrane</keyword>
<dbReference type="PROSITE" id="PS51140">
    <property type="entry name" value="CUE"/>
    <property type="match status" value="1"/>
</dbReference>
<evidence type="ECO:0000259" key="3">
    <source>
        <dbReference type="PROSITE" id="PS51140"/>
    </source>
</evidence>
<dbReference type="GeneID" id="14495153"/>
<dbReference type="GO" id="GO:0000837">
    <property type="term" value="C:Doa10p ubiquitin ligase complex"/>
    <property type="evidence" value="ECO:0007669"/>
    <property type="project" value="EnsemblFungi"/>
</dbReference>
<dbReference type="GO" id="GO:0036503">
    <property type="term" value="P:ERAD pathway"/>
    <property type="evidence" value="ECO:0007669"/>
    <property type="project" value="EnsemblFungi"/>
</dbReference>
<dbReference type="AlphaFoldDB" id="I2H1C1"/>
<dbReference type="RefSeq" id="XP_004179692.1">
    <property type="nucleotide sequence ID" value="XM_004179644.1"/>
</dbReference>
<dbReference type="STRING" id="1071380.I2H1C1"/>
<keyword evidence="2" id="KW-0472">Membrane</keyword>
<dbReference type="EMBL" id="HE806318">
    <property type="protein sequence ID" value="CCH60173.1"/>
    <property type="molecule type" value="Genomic_DNA"/>
</dbReference>
<protein>
    <recommendedName>
        <fullName evidence="3">CUE domain-containing protein</fullName>
    </recommendedName>
</protein>
<dbReference type="Gene3D" id="1.10.287.4310">
    <property type="match status" value="1"/>
</dbReference>
<dbReference type="InterPro" id="IPR003892">
    <property type="entry name" value="CUE"/>
</dbReference>
<feature type="compositionally biased region" description="Low complexity" evidence="1">
    <location>
        <begin position="39"/>
        <end position="53"/>
    </location>
</feature>
<organism evidence="4 5">
    <name type="scientific">Henningerozyma blattae (strain ATCC 34711 / CBS 6284 / DSM 70876 / NBRC 10599 / NRRL Y-10934 / UCD 77-7)</name>
    <name type="common">Yeast</name>
    <name type="synonym">Tetrapisispora blattae</name>
    <dbReference type="NCBI Taxonomy" id="1071380"/>
    <lineage>
        <taxon>Eukaryota</taxon>
        <taxon>Fungi</taxon>
        <taxon>Dikarya</taxon>
        <taxon>Ascomycota</taxon>
        <taxon>Saccharomycotina</taxon>
        <taxon>Saccharomycetes</taxon>
        <taxon>Saccharomycetales</taxon>
        <taxon>Saccharomycetaceae</taxon>
        <taxon>Henningerozyma</taxon>
    </lineage>
</organism>
<dbReference type="Pfam" id="PF18499">
    <property type="entry name" value="Cue1_U7BR"/>
    <property type="match status" value="1"/>
</dbReference>
<reference evidence="4 5" key="1">
    <citation type="journal article" date="2011" name="Proc. Natl. Acad. Sci. U.S.A.">
        <title>Evolutionary erosion of yeast sex chromosomes by mating-type switching accidents.</title>
        <authorList>
            <person name="Gordon J.L."/>
            <person name="Armisen D."/>
            <person name="Proux-Wera E."/>
            <person name="Oheigeartaigh S.S."/>
            <person name="Byrne K.P."/>
            <person name="Wolfe K.H."/>
        </authorList>
    </citation>
    <scope>NUCLEOTIDE SEQUENCE [LARGE SCALE GENOMIC DNA]</scope>
    <source>
        <strain evidence="5">ATCC 34711 / CBS 6284 / DSM 70876 / NBRC 10599 / NRRL Y-10934 / UCD 77-7</strain>
    </source>
</reference>
<dbReference type="GO" id="GO:0097051">
    <property type="term" value="P:establishment of protein localization to endoplasmic reticulum membrane"/>
    <property type="evidence" value="ECO:0007669"/>
    <property type="project" value="EnsemblFungi"/>
</dbReference>
<dbReference type="GO" id="GO:0043130">
    <property type="term" value="F:ubiquitin binding"/>
    <property type="evidence" value="ECO:0007669"/>
    <property type="project" value="EnsemblFungi"/>
</dbReference>
<dbReference type="SMART" id="SM00546">
    <property type="entry name" value="CUE"/>
    <property type="match status" value="1"/>
</dbReference>
<proteinExistence type="predicted"/>
<keyword evidence="5" id="KW-1185">Reference proteome</keyword>
<keyword evidence="2" id="KW-1133">Transmembrane helix</keyword>
<sequence>MNGIAITLSILIIFLLIKWFFVPKSHPSAAKLQHSQSLNNSGSNSRFNQQRNNSTRRRRNVNVTEDMILSVQNIAPTLHREQIIYSLETTGSVQDTVDKYLNGQDFPFPPGYNPSRSSTSTPMTSTTNNNEPVDKRKISKIKPDNLLTKFNVDMNRNWDTEVYLDLDIPERKQYTIYQARKNMEKLLEKDPSLREVLN</sequence>
<accession>I2H1C1</accession>
<feature type="transmembrane region" description="Helical" evidence="2">
    <location>
        <begin position="6"/>
        <end position="22"/>
    </location>
</feature>
<dbReference type="Proteomes" id="UP000002866">
    <property type="component" value="Chromosome 3"/>
</dbReference>
<feature type="region of interest" description="Disordered" evidence="1">
    <location>
        <begin position="107"/>
        <end position="138"/>
    </location>
</feature>
<dbReference type="GO" id="GO:0097027">
    <property type="term" value="F:ubiquitin-protein transferase activator activity"/>
    <property type="evidence" value="ECO:0007669"/>
    <property type="project" value="EnsemblFungi"/>
</dbReference>
<dbReference type="OMA" id="TVNRFME"/>
<evidence type="ECO:0000256" key="2">
    <source>
        <dbReference type="SAM" id="Phobius"/>
    </source>
</evidence>
<dbReference type="CDD" id="cd14424">
    <property type="entry name" value="CUE_Cue1p_like"/>
    <property type="match status" value="1"/>
</dbReference>
<dbReference type="OrthoDB" id="3824970at2759"/>
<dbReference type="InParanoid" id="I2H1C1"/>
<name>I2H1C1_HENB6</name>
<gene>
    <name evidence="4" type="primary">TBLA0C03700</name>
    <name evidence="4" type="ORF">TBLA_0C03700</name>
</gene>
<feature type="region of interest" description="Disordered" evidence="1">
    <location>
        <begin position="32"/>
        <end position="61"/>
    </location>
</feature>
<dbReference type="eggNOG" id="ENOG502S35Z">
    <property type="taxonomic scope" value="Eukaryota"/>
</dbReference>
<evidence type="ECO:0000313" key="5">
    <source>
        <dbReference type="Proteomes" id="UP000002866"/>
    </source>
</evidence>
<dbReference type="InterPro" id="IPR041158">
    <property type="entry name" value="Cue1_U7BR"/>
</dbReference>
<evidence type="ECO:0000313" key="4">
    <source>
        <dbReference type="EMBL" id="CCH60173.1"/>
    </source>
</evidence>